<dbReference type="Proteomes" id="UP001596161">
    <property type="component" value="Unassembled WGS sequence"/>
</dbReference>
<name>A0ABW0ED97_9BACT</name>
<gene>
    <name evidence="1" type="ORF">ACFPIB_11520</name>
</gene>
<accession>A0ABW0ED97</accession>
<dbReference type="RefSeq" id="WP_378017610.1">
    <property type="nucleotide sequence ID" value="NZ_JBHSKT010000006.1"/>
</dbReference>
<reference evidence="2" key="1">
    <citation type="journal article" date="2019" name="Int. J. Syst. Evol. Microbiol.">
        <title>The Global Catalogue of Microorganisms (GCM) 10K type strain sequencing project: providing services to taxonomists for standard genome sequencing and annotation.</title>
        <authorList>
            <consortium name="The Broad Institute Genomics Platform"/>
            <consortium name="The Broad Institute Genome Sequencing Center for Infectious Disease"/>
            <person name="Wu L."/>
            <person name="Ma J."/>
        </authorList>
    </citation>
    <scope>NUCLEOTIDE SEQUENCE [LARGE SCALE GENOMIC DNA]</scope>
    <source>
        <strain evidence="2">KACC 12602</strain>
    </source>
</reference>
<protein>
    <submittedName>
        <fullName evidence="1">Uncharacterized protein</fullName>
    </submittedName>
</protein>
<dbReference type="EMBL" id="JBHSKT010000006">
    <property type="protein sequence ID" value="MFC5271243.1"/>
    <property type="molecule type" value="Genomic_DNA"/>
</dbReference>
<proteinExistence type="predicted"/>
<organism evidence="1 2">
    <name type="scientific">Adhaeribacter terreus</name>
    <dbReference type="NCBI Taxonomy" id="529703"/>
    <lineage>
        <taxon>Bacteria</taxon>
        <taxon>Pseudomonadati</taxon>
        <taxon>Bacteroidota</taxon>
        <taxon>Cytophagia</taxon>
        <taxon>Cytophagales</taxon>
        <taxon>Hymenobacteraceae</taxon>
        <taxon>Adhaeribacter</taxon>
    </lineage>
</organism>
<evidence type="ECO:0000313" key="1">
    <source>
        <dbReference type="EMBL" id="MFC5271243.1"/>
    </source>
</evidence>
<evidence type="ECO:0000313" key="2">
    <source>
        <dbReference type="Proteomes" id="UP001596161"/>
    </source>
</evidence>
<comment type="caution">
    <text evidence="1">The sequence shown here is derived from an EMBL/GenBank/DDBJ whole genome shotgun (WGS) entry which is preliminary data.</text>
</comment>
<sequence>MESVQIQGPNILKMLFGGISKTPAADFKTVVCTTDGDLISQGAMDAAVRNGKGVMIGGFFVGSTHTSDLDFGYSLSI</sequence>
<keyword evidence="2" id="KW-1185">Reference proteome</keyword>